<evidence type="ECO:0000313" key="46">
    <source>
        <dbReference type="Proteomes" id="UP000358545"/>
    </source>
</evidence>
<dbReference type="Proteomes" id="UP000410967">
    <property type="component" value="Unassembled WGS sequence"/>
</dbReference>
<evidence type="ECO:0000313" key="3">
    <source>
        <dbReference type="EMBL" id="EAC5550186.1"/>
    </source>
</evidence>
<dbReference type="EMBL" id="AAAREG010000003">
    <property type="protein sequence ID" value="EAE2353572.1"/>
    <property type="molecule type" value="Genomic_DNA"/>
</dbReference>
<evidence type="ECO:0000313" key="61">
    <source>
        <dbReference type="Proteomes" id="UP000489121"/>
    </source>
</evidence>
<dbReference type="Proteomes" id="UP000345329">
    <property type="component" value="Unassembled WGS sequence"/>
</dbReference>
<evidence type="ECO:0000256" key="1">
    <source>
        <dbReference type="SAM" id="Phobius"/>
    </source>
</evidence>
<evidence type="ECO:0000313" key="50">
    <source>
        <dbReference type="Proteomes" id="UP000376505"/>
    </source>
</evidence>
<dbReference type="Proteomes" id="UP000379076">
    <property type="component" value="Unassembled WGS sequence"/>
</dbReference>
<evidence type="ECO:0000313" key="9">
    <source>
        <dbReference type="EMBL" id="EAD5774868.1"/>
    </source>
</evidence>
<accession>A0A2Z5C210</accession>
<evidence type="ECO:0000313" key="65">
    <source>
        <dbReference type="Proteomes" id="UP000528151"/>
    </source>
</evidence>
<evidence type="ECO:0000313" key="29">
    <source>
        <dbReference type="EMBL" id="EAK8896149.1"/>
    </source>
</evidence>
<keyword evidence="1" id="KW-0472">Membrane</keyword>
<evidence type="ECO:0000313" key="16">
    <source>
        <dbReference type="EMBL" id="EAG2087055.1"/>
    </source>
</evidence>
<dbReference type="EMBL" id="AAAJWF010000002">
    <property type="protein sequence ID" value="EAC7479749.1"/>
    <property type="molecule type" value="Genomic_DNA"/>
</dbReference>
<evidence type="ECO:0000313" key="27">
    <source>
        <dbReference type="EMBL" id="EAH3294297.1"/>
    </source>
</evidence>
<dbReference type="Proteomes" id="UP000527632">
    <property type="component" value="Unassembled WGS sequence"/>
</dbReference>
<evidence type="ECO:0000313" key="34">
    <source>
        <dbReference type="EMBL" id="ECX6924677.1"/>
    </source>
</evidence>
<evidence type="ECO:0000313" key="70">
    <source>
        <dbReference type="Proteomes" id="UP000548278"/>
    </source>
</evidence>
<evidence type="ECO:0000313" key="72">
    <source>
        <dbReference type="Proteomes" id="UP000566721"/>
    </source>
</evidence>
<evidence type="ECO:0000313" key="66">
    <source>
        <dbReference type="Proteomes" id="UP000530452"/>
    </source>
</evidence>
<evidence type="ECO:0000313" key="13">
    <source>
        <dbReference type="EMBL" id="EAE4942214.1"/>
    </source>
</evidence>
<dbReference type="EMBL" id="AABEKY010000001">
    <property type="protein sequence ID" value="EAG9386134.1"/>
    <property type="molecule type" value="Genomic_DNA"/>
</dbReference>
<evidence type="ECO:0000313" key="55">
    <source>
        <dbReference type="Proteomes" id="UP000410967"/>
    </source>
</evidence>
<dbReference type="EMBL" id="AABFVG010000004">
    <property type="protein sequence ID" value="EAH2282100.1"/>
    <property type="molecule type" value="Genomic_DNA"/>
</dbReference>
<reference evidence="55 62" key="2">
    <citation type="submission" date="2019-04" db="EMBL/GenBank/DDBJ databases">
        <authorList>
            <consortium name="GenomeTrakr network: Whole genome sequencing for foodborne pathogen traceback"/>
        </authorList>
    </citation>
    <scope>NUCLEOTIDE SEQUENCE [LARGE SCALE GENOMIC DNA]</scope>
    <source>
        <strain evidence="23 70">CFSAN004300</strain>
        <strain evidence="24 62">CFSAN072474</strain>
        <strain evidence="35 47">FLAG-55987</strain>
        <strain evidence="30 55">PHLUSALM00088</strain>
    </source>
</reference>
<dbReference type="EMBL" id="AAHZFY010000008">
    <property type="protein sequence ID" value="ECB9513174.1"/>
    <property type="molecule type" value="Genomic_DNA"/>
</dbReference>
<dbReference type="EMBL" id="AANEHK010000008">
    <property type="protein sequence ID" value="EDO0986248.1"/>
    <property type="molecule type" value="Genomic_DNA"/>
</dbReference>
<dbReference type="Proteomes" id="UP000358545">
    <property type="component" value="Unassembled WGS sequence"/>
</dbReference>
<dbReference type="EMBL" id="AABBAW010000004">
    <property type="protein sequence ID" value="EAG2515213.1"/>
    <property type="molecule type" value="Genomic_DNA"/>
</dbReference>
<dbReference type="EMBL" id="AAAJKI010000004">
    <property type="protein sequence ID" value="EAC6547287.1"/>
    <property type="molecule type" value="Genomic_DNA"/>
</dbReference>
<evidence type="ECO:0000313" key="8">
    <source>
        <dbReference type="EMBL" id="EAD3792949.1"/>
    </source>
</evidence>
<dbReference type="EMBL" id="AABBYJ010000004">
    <property type="protein sequence ID" value="EAG4331041.1"/>
    <property type="molecule type" value="Genomic_DNA"/>
</dbReference>
<dbReference type="EMBL" id="AABDGJ010000010">
    <property type="protein sequence ID" value="EAG6991367.1"/>
    <property type="molecule type" value="Genomic_DNA"/>
</dbReference>
<dbReference type="EMBL" id="AAAIXK010000003">
    <property type="protein sequence ID" value="EAC5550186.1"/>
    <property type="molecule type" value="Genomic_DNA"/>
</dbReference>
<dbReference type="EMBL" id="AAHZFN010000012">
    <property type="protein sequence ID" value="ECB9474012.1"/>
    <property type="molecule type" value="Genomic_DNA"/>
</dbReference>
<evidence type="ECO:0000313" key="56">
    <source>
        <dbReference type="Proteomes" id="UP000423131"/>
    </source>
</evidence>
<dbReference type="Proteomes" id="UP000389283">
    <property type="component" value="Unassembled WGS sequence"/>
</dbReference>
<dbReference type="AlphaFoldDB" id="A0A2Z5C210"/>
<evidence type="ECO:0000313" key="53">
    <source>
        <dbReference type="Proteomes" id="UP000398321"/>
    </source>
</evidence>
<evidence type="ECO:0000313" key="30">
    <source>
        <dbReference type="EMBL" id="EAK9316195.1"/>
    </source>
</evidence>
<evidence type="ECO:0000313" key="47">
    <source>
        <dbReference type="Proteomes" id="UP000364988"/>
    </source>
</evidence>
<dbReference type="EMBL" id="AALAQH010000004">
    <property type="protein sequence ID" value="ECX6924677.1"/>
    <property type="molecule type" value="Genomic_DNA"/>
</dbReference>
<dbReference type="Proteomes" id="UP000336166">
    <property type="component" value="Unassembled WGS sequence"/>
</dbReference>
<dbReference type="EMBL" id="AAANYR010000002">
    <property type="protein sequence ID" value="EAD5785821.1"/>
    <property type="molecule type" value="Genomic_DNA"/>
</dbReference>
<evidence type="ECO:0000313" key="5">
    <source>
        <dbReference type="EMBL" id="EAC7479749.1"/>
    </source>
</evidence>
<evidence type="ECO:0000313" key="25">
    <source>
        <dbReference type="EMBL" id="EAG9520101.1"/>
    </source>
</evidence>
<dbReference type="Proteomes" id="UP000337746">
    <property type="component" value="Unassembled WGS sequence"/>
</dbReference>
<evidence type="ECO:0000313" key="15">
    <source>
        <dbReference type="EMBL" id="EAG1894490.1"/>
    </source>
</evidence>
<dbReference type="EMBL" id="AAAKQF010000011">
    <property type="protein sequence ID" value="EAC9041253.1"/>
    <property type="molecule type" value="Genomic_DNA"/>
</dbReference>
<evidence type="ECO:0000313" key="20">
    <source>
        <dbReference type="EMBL" id="EAG4331041.1"/>
    </source>
</evidence>
<evidence type="ECO:0000313" key="31">
    <source>
        <dbReference type="EMBL" id="ECB9474012.1"/>
    </source>
</evidence>
<dbReference type="EMBL" id="AAAIKW010000004">
    <property type="protein sequence ID" value="EAC4552290.1"/>
    <property type="molecule type" value="Genomic_DNA"/>
</dbReference>
<dbReference type="EMBL" id="AAANYN010000017">
    <property type="protein sequence ID" value="EAD5774868.1"/>
    <property type="molecule type" value="Genomic_DNA"/>
</dbReference>
<evidence type="ECO:0000313" key="4">
    <source>
        <dbReference type="EMBL" id="EAC6547287.1"/>
    </source>
</evidence>
<organism evidence="28 64">
    <name type="scientific">Listeria monocytogenes</name>
    <dbReference type="NCBI Taxonomy" id="1639"/>
    <lineage>
        <taxon>Bacteria</taxon>
        <taxon>Bacillati</taxon>
        <taxon>Bacillota</taxon>
        <taxon>Bacilli</taxon>
        <taxon>Bacillales</taxon>
        <taxon>Listeriaceae</taxon>
        <taxon>Listeria</taxon>
    </lineage>
</organism>
<evidence type="ECO:0000313" key="17">
    <source>
        <dbReference type="EMBL" id="EAG2244711.1"/>
    </source>
</evidence>
<dbReference type="Proteomes" id="UP000350032">
    <property type="component" value="Unassembled WGS sequence"/>
</dbReference>
<dbReference type="Proteomes" id="UP000398321">
    <property type="component" value="Unassembled WGS sequence"/>
</dbReference>
<evidence type="ECO:0000313" key="49">
    <source>
        <dbReference type="Proteomes" id="UP000368512"/>
    </source>
</evidence>
<dbReference type="Proteomes" id="UP000540117">
    <property type="component" value="Unassembled WGS sequence"/>
</dbReference>
<dbReference type="Proteomes" id="UP000427828">
    <property type="component" value="Unassembled WGS sequence"/>
</dbReference>
<dbReference type="Proteomes" id="UP000533021">
    <property type="component" value="Unassembled WGS sequence"/>
</dbReference>
<comment type="caution">
    <text evidence="28">The sequence shown here is derived from an EMBL/GenBank/DDBJ whole genome shotgun (WGS) entry which is preliminary data.</text>
</comment>
<evidence type="ECO:0000313" key="18">
    <source>
        <dbReference type="EMBL" id="EAG2515213.1"/>
    </source>
</evidence>
<evidence type="ECO:0000313" key="58">
    <source>
        <dbReference type="Proteomes" id="UP000467536"/>
    </source>
</evidence>
<dbReference type="Proteomes" id="UP000549379">
    <property type="component" value="Unassembled WGS sequence"/>
</dbReference>
<evidence type="ECO:0000313" key="62">
    <source>
        <dbReference type="Proteomes" id="UP000522199"/>
    </source>
</evidence>
<dbReference type="EMBL" id="AAALRN010000004">
    <property type="protein sequence ID" value="EAD1185251.1"/>
    <property type="molecule type" value="Genomic_DNA"/>
</dbReference>
<evidence type="ECO:0000313" key="38">
    <source>
        <dbReference type="Proteomes" id="UP000331186"/>
    </source>
</evidence>
<evidence type="ECO:0000313" key="71">
    <source>
        <dbReference type="Proteomes" id="UP000549379"/>
    </source>
</evidence>
<dbReference type="EMBL" id="AABBZO010000005">
    <property type="protein sequence ID" value="EAG4461769.1"/>
    <property type="molecule type" value="Genomic_DNA"/>
</dbReference>
<evidence type="ECO:0000313" key="67">
    <source>
        <dbReference type="Proteomes" id="UP000533021"/>
    </source>
</evidence>
<evidence type="ECO:0000313" key="52">
    <source>
        <dbReference type="Proteomes" id="UP000389283"/>
    </source>
</evidence>
<evidence type="ECO:0000313" key="44">
    <source>
        <dbReference type="Proteomes" id="UP000350032"/>
    </source>
</evidence>
<evidence type="ECO:0000313" key="57">
    <source>
        <dbReference type="Proteomes" id="UP000427828"/>
    </source>
</evidence>
<keyword evidence="1" id="KW-0812">Transmembrane</keyword>
<dbReference type="Proteomes" id="UP000478682">
    <property type="component" value="Unassembled WGS sequence"/>
</dbReference>
<dbReference type="EMBL" id="AABCVX010000004">
    <property type="protein sequence ID" value="EAG6169508.1"/>
    <property type="molecule type" value="Genomic_DNA"/>
</dbReference>
<gene>
    <name evidence="14" type="ORF">A8L61_08555</name>
    <name evidence="23" type="ORF">AB917_12295</name>
    <name evidence="2" type="ORF">ABZ57_07315</name>
    <name evidence="11" type="ORF">ART25_04380</name>
    <name evidence="3" type="ORF">ARY78_07075</name>
    <name evidence="18" type="ORF">B1N52_08570</name>
    <name evidence="17" type="ORF">B1S26_04745</name>
    <name evidence="19" type="ORF">B5K54_00470</name>
    <name evidence="15" type="ORF">BB997_12810</name>
    <name evidence="34" type="ORF">BCZ19_08355</name>
    <name evidence="16" type="ORF">BCZ21_07260</name>
    <name evidence="21" type="ORF">CA369_05670</name>
    <name evidence="20" type="ORF">CAV64_07230</name>
    <name evidence="24" type="ORF">CW845_01315</name>
    <name evidence="26" type="ORF">D4920_08470</name>
    <name evidence="25" type="ORF">D4B11_09990</name>
    <name evidence="27" type="ORF">D5N24_07815</name>
    <name evidence="29" type="ORF">D7104_00390</name>
    <name evidence="22" type="ORF">DCT16_08930</name>
    <name evidence="5" type="ORF">DQ70_03515</name>
    <name evidence="4" type="ORF">DU018_02790</name>
    <name evidence="13" type="ORF">E1W56_09240</name>
    <name evidence="28" type="ORF">E5F58_06825</name>
    <name evidence="10" type="ORF">EX365_04490</name>
    <name evidence="9" type="ORF">EXZ73_11260</name>
    <name evidence="35" type="ORF">F6436_05765</name>
    <name evidence="36" type="ORF">F6515_02105</name>
    <name evidence="30" type="ORF">FA835_03640</name>
    <name evidence="32" type="ORF">FLQ97_05435</name>
    <name evidence="31" type="ORF">FLR03_10040</name>
    <name evidence="33" type="ORF">FNX40_06850</name>
    <name evidence="37" type="ORF">FV747_09615</name>
    <name evidence="6" type="ORF">KV70_13620</name>
    <name evidence="7" type="ORF">QD52_09210</name>
    <name evidence="8" type="ORF">UI29_09230</name>
    <name evidence="12" type="ORF">Y261_04315</name>
</gene>
<dbReference type="Proteomes" id="UP000467536">
    <property type="component" value="Unassembled WGS sequence"/>
</dbReference>
<evidence type="ECO:0000313" key="2">
    <source>
        <dbReference type="EMBL" id="EAC4552290.1"/>
    </source>
</evidence>
<dbReference type="Proteomes" id="UP000528151">
    <property type="component" value="Unassembled WGS sequence"/>
</dbReference>
<dbReference type="Proteomes" id="UP000522199">
    <property type="component" value="Unassembled WGS sequence"/>
</dbReference>
<dbReference type="EMBL" id="AABGHY010000004">
    <property type="protein sequence ID" value="EAH3294297.1"/>
    <property type="molecule type" value="Genomic_DNA"/>
</dbReference>
<dbReference type="EMBL" id="AABEMN010000013">
    <property type="protein sequence ID" value="EAG9520101.1"/>
    <property type="molecule type" value="Genomic_DNA"/>
</dbReference>
<evidence type="ECO:0000313" key="19">
    <source>
        <dbReference type="EMBL" id="EAG2995761.1"/>
    </source>
</evidence>
<evidence type="ECO:0000313" key="40">
    <source>
        <dbReference type="Proteomes" id="UP000337746"/>
    </source>
</evidence>
<dbReference type="Proteomes" id="UP000423131">
    <property type="component" value="Unassembled WGS sequence"/>
</dbReference>
<evidence type="ECO:0000313" key="36">
    <source>
        <dbReference type="EMBL" id="ECY9781780.1"/>
    </source>
</evidence>
<protein>
    <submittedName>
        <fullName evidence="28">Uncharacterized protein</fullName>
    </submittedName>
</protein>
<evidence type="ECO:0000313" key="68">
    <source>
        <dbReference type="Proteomes" id="UP000540117"/>
    </source>
</evidence>
<evidence type="ECO:0000313" key="12">
    <source>
        <dbReference type="EMBL" id="EAE2353572.1"/>
    </source>
</evidence>
<dbReference type="EMBL" id="AABGUK010000002">
    <property type="protein sequence ID" value="EAH4241721.1"/>
    <property type="molecule type" value="Genomic_DNA"/>
</dbReference>
<dbReference type="Proteomes" id="UP000368512">
    <property type="component" value="Unassembled WGS sequence"/>
</dbReference>
<evidence type="ECO:0000313" key="63">
    <source>
        <dbReference type="Proteomes" id="UP000525850"/>
    </source>
</evidence>
<feature type="transmembrane region" description="Helical" evidence="1">
    <location>
        <begin position="39"/>
        <end position="58"/>
    </location>
</feature>
<dbReference type="Proteomes" id="UP000393182">
    <property type="component" value="Unassembled WGS sequence"/>
</dbReference>
<evidence type="ECO:0000313" key="54">
    <source>
        <dbReference type="Proteomes" id="UP000403352"/>
    </source>
</evidence>
<dbReference type="EMBL" id="AACJYH010000001">
    <property type="protein sequence ID" value="EAK8896149.1"/>
    <property type="molecule type" value="Genomic_DNA"/>
</dbReference>
<evidence type="ECO:0000313" key="41">
    <source>
        <dbReference type="Proteomes" id="UP000339309"/>
    </source>
</evidence>
<dbReference type="Proteomes" id="UP000530452">
    <property type="component" value="Unassembled WGS sequence"/>
</dbReference>
<reference evidence="39 41" key="1">
    <citation type="submission" date="2018-06" db="EMBL/GenBank/DDBJ databases">
        <authorList>
            <consortium name="PulseNet: The National Subtyping Network for Foodborne Disease Surveillance"/>
            <person name="Tarr C.L."/>
            <person name="Trees E."/>
            <person name="Katz L.S."/>
            <person name="Carleton-Romer H.A."/>
            <person name="Stroika S."/>
            <person name="Kucerova Z."/>
            <person name="Roache K.F."/>
            <person name="Sabol A.L."/>
            <person name="Besser J."/>
            <person name="Gerner-Smidt P."/>
        </authorList>
    </citation>
    <scope>NUCLEOTIDE SEQUENCE [LARGE SCALE GENOMIC DNA]</scope>
    <source>
        <strain evidence="2 41">2015L-6227</strain>
        <strain evidence="12 39">PNUSAL000134</strain>
        <strain evidence="6 45">PNUSAL000910</strain>
        <strain evidence="14 46">PNUSAL002180</strain>
        <strain evidence="15 59">PNUSAL002298</strain>
        <strain evidence="29 44">PNUSAL004402</strain>
        <strain evidence="36 61">PNUSAL005692</strain>
    </source>
</reference>
<evidence type="ECO:0000313" key="6">
    <source>
        <dbReference type="EMBL" id="EAC9041253.1"/>
    </source>
</evidence>
<evidence type="ECO:0000313" key="33">
    <source>
        <dbReference type="EMBL" id="ECC1556528.1"/>
    </source>
</evidence>
<evidence type="ECO:0000313" key="32">
    <source>
        <dbReference type="EMBL" id="ECB9513174.1"/>
    </source>
</evidence>
<dbReference type="Proteomes" id="UP000489121">
    <property type="component" value="Unassembled WGS sequence"/>
</dbReference>
<reference evidence="37 58" key="4">
    <citation type="submission" date="2019-08" db="EMBL/GenBank/DDBJ databases">
        <authorList>
            <person name="Ashton P.M."/>
            <person name="Dallman T."/>
            <person name="Nair S."/>
            <person name="De Pinna E."/>
            <person name="Peters T."/>
            <person name="Grant K."/>
        </authorList>
    </citation>
    <scope>NUCLEOTIDE SEQUENCE [LARGE SCALE GENOMIC DNA]</scope>
    <source>
        <strain evidence="26 67">282333</strain>
        <strain evidence="27 66">282352</strain>
        <strain evidence="25 69">289003</strain>
        <strain evidence="37 58">788324</strain>
        <strain evidence="13">RL15000286</strain>
    </source>
</reference>
<dbReference type="EMBL" id="AALEDS010000003">
    <property type="protein sequence ID" value="ECY6543835.1"/>
    <property type="molecule type" value="Genomic_DNA"/>
</dbReference>
<dbReference type="Proteomes" id="UP000403352">
    <property type="component" value="Unassembled WGS sequence"/>
</dbReference>
<evidence type="ECO:0000313" key="11">
    <source>
        <dbReference type="EMBL" id="EAE1338145.1"/>
    </source>
</evidence>
<dbReference type="EMBL" id="AAAMZD010000004">
    <property type="protein sequence ID" value="EAD3792949.1"/>
    <property type="molecule type" value="Genomic_DNA"/>
</dbReference>
<dbReference type="Proteomes" id="UP000344343">
    <property type="component" value="Unassembled WGS sequence"/>
</dbReference>
<evidence type="ECO:0000313" key="7">
    <source>
        <dbReference type="EMBL" id="EAD1185251.1"/>
    </source>
</evidence>
<evidence type="ECO:0000313" key="60">
    <source>
        <dbReference type="Proteomes" id="UP000481141"/>
    </source>
</evidence>
<dbReference type="EMBL" id="AAASLB010000004">
    <property type="protein sequence ID" value="EAE4942214.1"/>
    <property type="molecule type" value="Genomic_DNA"/>
</dbReference>
<dbReference type="EMBL" id="AAIAJJ010000003">
    <property type="protein sequence ID" value="ECC1556528.1"/>
    <property type="molecule type" value="Genomic_DNA"/>
</dbReference>
<sequence>MDVRLLIKLHDNFIRSNGSYFDFLIKIKNNYEEACNTRFLVIVFFMIFKAFQMIIVLVK</sequence>
<evidence type="ECO:0000313" key="51">
    <source>
        <dbReference type="Proteomes" id="UP000379076"/>
    </source>
</evidence>
<evidence type="ECO:0000313" key="69">
    <source>
        <dbReference type="Proteomes" id="UP000546397"/>
    </source>
</evidence>
<dbReference type="Proteomes" id="UP000525850">
    <property type="component" value="Unassembled WGS sequence"/>
</dbReference>
<dbReference type="EMBL" id="AABAWE010000003">
    <property type="protein sequence ID" value="EAG2087055.1"/>
    <property type="molecule type" value="Genomic_DNA"/>
</dbReference>
<evidence type="ECO:0000313" key="39">
    <source>
        <dbReference type="Proteomes" id="UP000336166"/>
    </source>
</evidence>
<dbReference type="EMBL" id="AABATR010000007">
    <property type="protein sequence ID" value="EAG1894490.1"/>
    <property type="molecule type" value="Genomic_DNA"/>
</dbReference>
<dbReference type="Proteomes" id="UP000331186">
    <property type="component" value="Unassembled WGS sequence"/>
</dbReference>
<dbReference type="Proteomes" id="UP000548278">
    <property type="component" value="Unassembled WGS sequence"/>
</dbReference>
<evidence type="ECO:0000313" key="22">
    <source>
        <dbReference type="EMBL" id="EAG6169508.1"/>
    </source>
</evidence>
<dbReference type="EMBL" id="AABBHO010000001">
    <property type="protein sequence ID" value="EAG2995761.1"/>
    <property type="molecule type" value="Genomic_DNA"/>
</dbReference>
<evidence type="ECO:0000313" key="26">
    <source>
        <dbReference type="EMBL" id="EAH2282100.1"/>
    </source>
</evidence>
<evidence type="ECO:0000313" key="43">
    <source>
        <dbReference type="Proteomes" id="UP000345329"/>
    </source>
</evidence>
<evidence type="ECO:0000313" key="10">
    <source>
        <dbReference type="EMBL" id="EAD5785821.1"/>
    </source>
</evidence>
<dbReference type="Proteomes" id="UP000376505">
    <property type="component" value="Unassembled WGS sequence"/>
</dbReference>
<evidence type="ECO:0000313" key="14">
    <source>
        <dbReference type="EMBL" id="EAG0867336.1"/>
    </source>
</evidence>
<evidence type="ECO:0000313" key="59">
    <source>
        <dbReference type="Proteomes" id="UP000478682"/>
    </source>
</evidence>
<evidence type="ECO:0000313" key="45">
    <source>
        <dbReference type="Proteomes" id="UP000354255"/>
    </source>
</evidence>
<dbReference type="Proteomes" id="UP000339309">
    <property type="component" value="Unassembled WGS sequence"/>
</dbReference>
<evidence type="ECO:0000313" key="42">
    <source>
        <dbReference type="Proteomes" id="UP000344343"/>
    </source>
</evidence>
<evidence type="ECO:0000313" key="28">
    <source>
        <dbReference type="EMBL" id="EAH4241721.1"/>
    </source>
</evidence>
<dbReference type="EMBL" id="AABAYG010000002">
    <property type="protein sequence ID" value="EAG2244711.1"/>
    <property type="molecule type" value="Genomic_DNA"/>
</dbReference>
<evidence type="ECO:0000313" key="64">
    <source>
        <dbReference type="Proteomes" id="UP000527632"/>
    </source>
</evidence>
<dbReference type="Proteomes" id="UP000546397">
    <property type="component" value="Unassembled WGS sequence"/>
</dbReference>
<dbReference type="EMBL" id="AABAGT010000011">
    <property type="protein sequence ID" value="EAG0867336.1"/>
    <property type="molecule type" value="Genomic_DNA"/>
</dbReference>
<evidence type="ECO:0000313" key="37">
    <source>
        <dbReference type="EMBL" id="EDO0986248.1"/>
    </source>
</evidence>
<evidence type="ECO:0000313" key="35">
    <source>
        <dbReference type="EMBL" id="ECY6543835.1"/>
    </source>
</evidence>
<dbReference type="Proteomes" id="UP000354255">
    <property type="component" value="Unassembled WGS sequence"/>
</dbReference>
<dbReference type="EMBL" id="AAAQQZ010000002">
    <property type="protein sequence ID" value="EAE1338145.1"/>
    <property type="molecule type" value="Genomic_DNA"/>
</dbReference>
<dbReference type="Proteomes" id="UP000364988">
    <property type="component" value="Unassembled WGS sequence"/>
</dbReference>
<reference evidence="28 64" key="3">
    <citation type="submission" date="2019-04" db="EMBL/GenBank/DDBJ databases">
        <authorList>
            <consortium name="GenomeTrakr: Next Generation Sequencing Network for Food Pathogen Tracability"/>
        </authorList>
    </citation>
    <scope>NUCLEOTIDE SEQUENCE [LARGE SCALE GENOMIC DNA]</scope>
    <source>
        <strain evidence="19 71">10B02965A-1</strain>
        <strain evidence="5 49">CFSAN008042</strain>
        <strain evidence="21 65">CFSAN063727</strain>
        <strain evidence="11 51">FDA00006494</strain>
        <strain evidence="3 48">FDA00007096</strain>
        <strain evidence="7 54">FDA00008584</strain>
        <strain evidence="17">FDA00011243</strain>
        <strain evidence="4 38">FDA00013332</strain>
        <strain evidence="10 42">FDA00013853</strain>
        <strain evidence="31 56">FDA00014336</strain>
        <strain evidence="33 52">FDA00014370</strain>
        <strain evidence="32 53">FDA00014392</strain>
        <strain evidence="20 68">FDA1005580-S054-001</strain>
        <strain evidence="60">FDA956581-098-004</strain>
        <strain evidence="18 63">FDA960927-006-004</strain>
        <strain evidence="22 72">FLAG-38921</strain>
        <strain evidence="34 57">FLAG-51482A</strain>
        <strain evidence="16 40">FLAG-54356</strain>
        <strain evidence="9 50">FSIS31901579</strain>
        <strain evidence="28 64">LS1344</strain>
        <strain evidence="8 43">VA-WGS-00405</strain>
    </source>
</reference>
<dbReference type="Proteomes" id="UP000566721">
    <property type="component" value="Unassembled WGS sequence"/>
</dbReference>
<keyword evidence="1" id="KW-1133">Transmembrane helix</keyword>
<proteinExistence type="predicted"/>
<dbReference type="EMBL" id="AALGDA010000004">
    <property type="protein sequence ID" value="ECY9781780.1"/>
    <property type="molecule type" value="Genomic_DNA"/>
</dbReference>
<evidence type="ECO:0000313" key="21">
    <source>
        <dbReference type="EMBL" id="EAG4461769.1"/>
    </source>
</evidence>
<evidence type="ECO:0000313" key="23">
    <source>
        <dbReference type="EMBL" id="EAG6991367.1"/>
    </source>
</evidence>
<dbReference type="Proteomes" id="UP000365297">
    <property type="component" value="Unassembled WGS sequence"/>
</dbReference>
<evidence type="ECO:0000313" key="48">
    <source>
        <dbReference type="Proteomes" id="UP000365297"/>
    </source>
</evidence>
<evidence type="ECO:0000313" key="24">
    <source>
        <dbReference type="EMBL" id="EAG9386134.1"/>
    </source>
</evidence>
<dbReference type="Proteomes" id="UP000481141">
    <property type="component" value="Unassembled WGS sequence"/>
</dbReference>
<name>A0A2Z5C210_LISMN</name>
<dbReference type="EMBL" id="AACKDQ010000006">
    <property type="protein sequence ID" value="EAK9316195.1"/>
    <property type="molecule type" value="Genomic_DNA"/>
</dbReference>